<evidence type="ECO:0000313" key="4">
    <source>
        <dbReference type="Proteomes" id="UP000240542"/>
    </source>
</evidence>
<dbReference type="PRINTS" id="PR00081">
    <property type="entry name" value="GDHRDH"/>
</dbReference>
<reference evidence="3 4" key="1">
    <citation type="submission" date="2018-03" db="EMBL/GenBank/DDBJ databases">
        <title>Genomic Encyclopedia of Archaeal and Bacterial Type Strains, Phase II (KMG-II): from individual species to whole genera.</title>
        <authorList>
            <person name="Goeker M."/>
        </authorList>
    </citation>
    <scope>NUCLEOTIDE SEQUENCE [LARGE SCALE GENOMIC DNA]</scope>
    <source>
        <strain evidence="3 4">DSM 45312</strain>
    </source>
</reference>
<dbReference type="RefSeq" id="WP_106581556.1">
    <property type="nucleotide sequence ID" value="NZ_PYGA01000002.1"/>
</dbReference>
<organism evidence="3 4">
    <name type="scientific">Murinocardiopsis flavida</name>
    <dbReference type="NCBI Taxonomy" id="645275"/>
    <lineage>
        <taxon>Bacteria</taxon>
        <taxon>Bacillati</taxon>
        <taxon>Actinomycetota</taxon>
        <taxon>Actinomycetes</taxon>
        <taxon>Streptosporangiales</taxon>
        <taxon>Nocardiopsidaceae</taxon>
        <taxon>Murinocardiopsis</taxon>
    </lineage>
</organism>
<accession>A0A2P8DSL5</accession>
<dbReference type="InterPro" id="IPR036291">
    <property type="entry name" value="NAD(P)-bd_dom_sf"/>
</dbReference>
<protein>
    <submittedName>
        <fullName evidence="3">NAD(P)-dependent dehydrogenase (Short-subunit alcohol dehydrogenase family)</fullName>
    </submittedName>
</protein>
<dbReference type="Gene3D" id="3.40.50.720">
    <property type="entry name" value="NAD(P)-binding Rossmann-like Domain"/>
    <property type="match status" value="1"/>
</dbReference>
<comment type="similarity">
    <text evidence="1">Belongs to the short-chain dehydrogenases/reductases (SDR) family.</text>
</comment>
<dbReference type="EMBL" id="PYGA01000002">
    <property type="protein sequence ID" value="PSL00219.1"/>
    <property type="molecule type" value="Genomic_DNA"/>
</dbReference>
<dbReference type="AlphaFoldDB" id="A0A2P8DSL5"/>
<name>A0A2P8DSL5_9ACTN</name>
<gene>
    <name evidence="3" type="ORF">CLV63_102346</name>
</gene>
<sequence>MARSYVVTGGGRGVGRAVVERLLDDGGCVVAFERDPAALDWAGDHPAGARLRAVAGDASREADAERAADAAQEAGPLAGWVNNAAVFRDAAVHTATAREVLDLVALNLDPAMVGCAVAVRRFLAAGTGGAIVNVSSHQARRAVPGCLPYVTAKAAVEGMTRAMAVDYGPRGIRVNAVALGSIATERYADFLDGQGPDAAARIEREMARLHPVGRVGSAAEVAGAIAHLLSADAGFINGATVPVDGGRSVLAHDPEEHGPQA</sequence>
<dbReference type="PROSITE" id="PS00061">
    <property type="entry name" value="ADH_SHORT"/>
    <property type="match status" value="1"/>
</dbReference>
<dbReference type="GO" id="GO:0016616">
    <property type="term" value="F:oxidoreductase activity, acting on the CH-OH group of donors, NAD or NADP as acceptor"/>
    <property type="evidence" value="ECO:0007669"/>
    <property type="project" value="TreeGrafter"/>
</dbReference>
<dbReference type="CDD" id="cd05233">
    <property type="entry name" value="SDR_c"/>
    <property type="match status" value="1"/>
</dbReference>
<dbReference type="GO" id="GO:0048038">
    <property type="term" value="F:quinone binding"/>
    <property type="evidence" value="ECO:0007669"/>
    <property type="project" value="TreeGrafter"/>
</dbReference>
<keyword evidence="4" id="KW-1185">Reference proteome</keyword>
<dbReference type="InterPro" id="IPR002347">
    <property type="entry name" value="SDR_fam"/>
</dbReference>
<comment type="caution">
    <text evidence="3">The sequence shown here is derived from an EMBL/GenBank/DDBJ whole genome shotgun (WGS) entry which is preliminary data.</text>
</comment>
<dbReference type="Proteomes" id="UP000240542">
    <property type="component" value="Unassembled WGS sequence"/>
</dbReference>
<evidence type="ECO:0000256" key="1">
    <source>
        <dbReference type="ARBA" id="ARBA00006484"/>
    </source>
</evidence>
<dbReference type="OrthoDB" id="7064009at2"/>
<evidence type="ECO:0000256" key="2">
    <source>
        <dbReference type="ARBA" id="ARBA00023002"/>
    </source>
</evidence>
<dbReference type="PANTHER" id="PTHR42760:SF133">
    <property type="entry name" value="3-OXOACYL-[ACYL-CARRIER-PROTEIN] REDUCTASE"/>
    <property type="match status" value="1"/>
</dbReference>
<dbReference type="Pfam" id="PF13561">
    <property type="entry name" value="adh_short_C2"/>
    <property type="match status" value="1"/>
</dbReference>
<dbReference type="PANTHER" id="PTHR42760">
    <property type="entry name" value="SHORT-CHAIN DEHYDROGENASES/REDUCTASES FAMILY MEMBER"/>
    <property type="match status" value="1"/>
</dbReference>
<dbReference type="FunFam" id="3.40.50.720:FF:000084">
    <property type="entry name" value="Short-chain dehydrogenase reductase"/>
    <property type="match status" value="1"/>
</dbReference>
<keyword evidence="2" id="KW-0560">Oxidoreductase</keyword>
<dbReference type="InterPro" id="IPR020904">
    <property type="entry name" value="Sc_DH/Rdtase_CS"/>
</dbReference>
<evidence type="ECO:0000313" key="3">
    <source>
        <dbReference type="EMBL" id="PSL00219.1"/>
    </source>
</evidence>
<proteinExistence type="inferred from homology"/>
<dbReference type="PRINTS" id="PR00080">
    <property type="entry name" value="SDRFAMILY"/>
</dbReference>
<dbReference type="SUPFAM" id="SSF51735">
    <property type="entry name" value="NAD(P)-binding Rossmann-fold domains"/>
    <property type="match status" value="1"/>
</dbReference>
<dbReference type="GO" id="GO:0006633">
    <property type="term" value="P:fatty acid biosynthetic process"/>
    <property type="evidence" value="ECO:0007669"/>
    <property type="project" value="TreeGrafter"/>
</dbReference>